<organism evidence="3 4">
    <name type="scientific">Hypothenemus hampei</name>
    <name type="common">Coffee berry borer</name>
    <dbReference type="NCBI Taxonomy" id="57062"/>
    <lineage>
        <taxon>Eukaryota</taxon>
        <taxon>Metazoa</taxon>
        <taxon>Ecdysozoa</taxon>
        <taxon>Arthropoda</taxon>
        <taxon>Hexapoda</taxon>
        <taxon>Insecta</taxon>
        <taxon>Pterygota</taxon>
        <taxon>Neoptera</taxon>
        <taxon>Endopterygota</taxon>
        <taxon>Coleoptera</taxon>
        <taxon>Polyphaga</taxon>
        <taxon>Cucujiformia</taxon>
        <taxon>Curculionidae</taxon>
        <taxon>Scolytinae</taxon>
        <taxon>Hypothenemus</taxon>
    </lineage>
</organism>
<dbReference type="InterPro" id="IPR052716">
    <property type="entry name" value="MOSC_domain"/>
</dbReference>
<reference evidence="3 4" key="1">
    <citation type="submission" date="2024-05" db="EMBL/GenBank/DDBJ databases">
        <title>Genetic variation in Jamaican populations of the coffee berry borer (Hypothenemus hampei).</title>
        <authorList>
            <person name="Errbii M."/>
            <person name="Myrie A."/>
        </authorList>
    </citation>
    <scope>NUCLEOTIDE SEQUENCE [LARGE SCALE GENOMIC DNA]</scope>
    <source>
        <strain evidence="3">JA-Hopewell-2020-01-JO</strain>
        <tissue evidence="3">Whole body</tissue>
    </source>
</reference>
<evidence type="ECO:0000313" key="3">
    <source>
        <dbReference type="EMBL" id="KAL1509051.1"/>
    </source>
</evidence>
<keyword evidence="1" id="KW-0812">Transmembrane</keyword>
<keyword evidence="1" id="KW-0472">Membrane</keyword>
<dbReference type="SUPFAM" id="SSF141673">
    <property type="entry name" value="MOSC N-terminal domain-like"/>
    <property type="match status" value="1"/>
</dbReference>
<dbReference type="PROSITE" id="PS51340">
    <property type="entry name" value="MOSC"/>
    <property type="match status" value="1"/>
</dbReference>
<dbReference type="Pfam" id="PF03473">
    <property type="entry name" value="MOSC"/>
    <property type="match status" value="1"/>
</dbReference>
<evidence type="ECO:0000256" key="1">
    <source>
        <dbReference type="SAM" id="Phobius"/>
    </source>
</evidence>
<dbReference type="PANTHER" id="PTHR36930">
    <property type="entry name" value="METAL-SULFUR CLUSTER BIOSYNTHESIS PROTEINS YUAD-RELATED"/>
    <property type="match status" value="1"/>
</dbReference>
<feature type="domain" description="MOSC" evidence="2">
    <location>
        <begin position="184"/>
        <end position="338"/>
    </location>
</feature>
<accession>A0ABD1F414</accession>
<dbReference type="Proteomes" id="UP001566132">
    <property type="component" value="Unassembled WGS sequence"/>
</dbReference>
<protein>
    <recommendedName>
        <fullName evidence="2">MOSC domain-containing protein</fullName>
    </recommendedName>
</protein>
<proteinExistence type="predicted"/>
<comment type="caution">
    <text evidence="3">The sequence shown here is derived from an EMBL/GenBank/DDBJ whole genome shotgun (WGS) entry which is preliminary data.</text>
</comment>
<feature type="transmembrane region" description="Helical" evidence="1">
    <location>
        <begin position="6"/>
        <end position="25"/>
    </location>
</feature>
<dbReference type="InterPro" id="IPR005302">
    <property type="entry name" value="MoCF_Sase_C"/>
</dbReference>
<name>A0ABD1F414_HYPHA</name>
<gene>
    <name evidence="3" type="ORF">ABEB36_003852</name>
</gene>
<dbReference type="Pfam" id="PF03476">
    <property type="entry name" value="MOSC_N"/>
    <property type="match status" value="1"/>
</dbReference>
<dbReference type="AlphaFoldDB" id="A0ABD1F414"/>
<dbReference type="SUPFAM" id="SSF50800">
    <property type="entry name" value="PK beta-barrel domain-like"/>
    <property type="match status" value="1"/>
</dbReference>
<keyword evidence="1" id="KW-1133">Transmembrane helix</keyword>
<keyword evidence="4" id="KW-1185">Reference proteome</keyword>
<sequence>MMASNTFMFNLAGAILTVVAGAFVLKKLLNKERIPKQWRQVGVVKSLFIYPLKSGQGSKAKTLFVTQRAVKETEKDNNSIELLDRSFLIYMSKNFEVRTARQLPKITLISIQAAGNGIILTVPQKNDLYISIPKLKNNIEVLLNWGSTFGKEPFTCTDCGDSAATWLSQVLLNQDSGLRLGYGTGQRPRNLVRYHKKWAEHYTDMDNNLSGIFSDLAAVHVINWATVLDLNDQLNDDQKSNGLNFRPNIIIEGPSAFEEDQWRYLKVGQVELKVGLEVLRCIETTVMPNGELNKEREPMKTLESYRKSKGPFGFGVMGIYLKVLKTGKIHEGDPVYVPV</sequence>
<dbReference type="InterPro" id="IPR005303">
    <property type="entry name" value="MOCOS_middle"/>
</dbReference>
<dbReference type="PANTHER" id="PTHR36930:SF1">
    <property type="entry name" value="MOSC DOMAIN-CONTAINING PROTEIN"/>
    <property type="match status" value="1"/>
</dbReference>
<evidence type="ECO:0000259" key="2">
    <source>
        <dbReference type="PROSITE" id="PS51340"/>
    </source>
</evidence>
<evidence type="ECO:0000313" key="4">
    <source>
        <dbReference type="Proteomes" id="UP001566132"/>
    </source>
</evidence>
<dbReference type="InterPro" id="IPR011037">
    <property type="entry name" value="Pyrv_Knase-like_insert_dom_sf"/>
</dbReference>
<dbReference type="EMBL" id="JBDJPC010000003">
    <property type="protein sequence ID" value="KAL1509051.1"/>
    <property type="molecule type" value="Genomic_DNA"/>
</dbReference>